<dbReference type="RefSeq" id="WP_139679746.1">
    <property type="nucleotide sequence ID" value="NZ_CP040846.1"/>
</dbReference>
<dbReference type="Pfam" id="PF12679">
    <property type="entry name" value="ABC2_membrane_2"/>
    <property type="match status" value="1"/>
</dbReference>
<feature type="transmembrane region" description="Helical" evidence="1">
    <location>
        <begin position="146"/>
        <end position="166"/>
    </location>
</feature>
<dbReference type="EMBL" id="CP040846">
    <property type="protein sequence ID" value="QDA30348.1"/>
    <property type="molecule type" value="Genomic_DNA"/>
</dbReference>
<keyword evidence="1" id="KW-1133">Transmembrane helix</keyword>
<gene>
    <name evidence="2" type="ORF">FH039_00190</name>
</gene>
<dbReference type="KEGG" id="tic:FH039_00190"/>
<dbReference type="PANTHER" id="PTHR43471">
    <property type="entry name" value="ABC TRANSPORTER PERMEASE"/>
    <property type="match status" value="1"/>
</dbReference>
<evidence type="ECO:0000313" key="2">
    <source>
        <dbReference type="EMBL" id="QDA30348.1"/>
    </source>
</evidence>
<dbReference type="AlphaFoldDB" id="A0A4Y5SHX8"/>
<feature type="transmembrane region" description="Helical" evidence="1">
    <location>
        <begin position="280"/>
        <end position="300"/>
    </location>
</feature>
<sequence length="306" mass="34213">MWGFELELKKSLRTKKFWLILVLILLIYAMAFREVKDNLEGATNPQEVLVTSVIGYIAVSAFLFIGVYALMAGATSVNNDLENGTVRVALSKPLGRISYLLGKFLGQALSIVVAMAFATLLSFAITKYYGLSLTTSLVGDLVLSNLLILFAMLQLLALGLLISTFVRSSNTALGLALVLFFVTGLVMPQVVDGFAEDKAKEEFGIKGWNDFDKLSKDELRAYRERLNELYREYHLRYLFYAPQVLMLDIFTDIDRTTFNDDGTYTVEYLGVRRAIADNSAQTALIVGLIPVYLGLALFRFGRMDLR</sequence>
<dbReference type="GO" id="GO:0140359">
    <property type="term" value="F:ABC-type transporter activity"/>
    <property type="evidence" value="ECO:0007669"/>
    <property type="project" value="InterPro"/>
</dbReference>
<accession>A0A4Y5SHX8</accession>
<proteinExistence type="predicted"/>
<keyword evidence="1" id="KW-0812">Transmembrane</keyword>
<evidence type="ECO:0000313" key="3">
    <source>
        <dbReference type="Proteomes" id="UP000306007"/>
    </source>
</evidence>
<keyword evidence="3" id="KW-1185">Reference proteome</keyword>
<reference evidence="2 3" key="1">
    <citation type="submission" date="2019-06" db="EMBL/GenBank/DDBJ databases">
        <title>Thermococcus indicus sp. nov., a Fe(III)-reducing hyperthermophilic archaeon isolated from the Onnuri vent field of the Central Indian Ocean ridge.</title>
        <authorList>
            <person name="Lim J.K."/>
            <person name="Kim Y.J."/>
            <person name="Kwon K.K."/>
        </authorList>
    </citation>
    <scope>NUCLEOTIDE SEQUENCE [LARGE SCALE GENOMIC DNA]</scope>
    <source>
        <strain evidence="2 3">IOH1</strain>
    </source>
</reference>
<feature type="transmembrane region" description="Helical" evidence="1">
    <location>
        <begin position="49"/>
        <end position="71"/>
    </location>
</feature>
<organism evidence="2 3">
    <name type="scientific">Thermococcus indicus</name>
    <dbReference type="NCBI Taxonomy" id="2586643"/>
    <lineage>
        <taxon>Archaea</taxon>
        <taxon>Methanobacteriati</taxon>
        <taxon>Methanobacteriota</taxon>
        <taxon>Thermococci</taxon>
        <taxon>Thermococcales</taxon>
        <taxon>Thermococcaceae</taxon>
        <taxon>Thermococcus</taxon>
    </lineage>
</organism>
<keyword evidence="1" id="KW-0472">Membrane</keyword>
<dbReference type="OrthoDB" id="86287at2157"/>
<evidence type="ECO:0000256" key="1">
    <source>
        <dbReference type="SAM" id="Phobius"/>
    </source>
</evidence>
<feature type="transmembrane region" description="Helical" evidence="1">
    <location>
        <begin position="104"/>
        <end position="126"/>
    </location>
</feature>
<dbReference type="GO" id="GO:0005886">
    <property type="term" value="C:plasma membrane"/>
    <property type="evidence" value="ECO:0007669"/>
    <property type="project" value="UniProtKB-SubCell"/>
</dbReference>
<dbReference type="Proteomes" id="UP000306007">
    <property type="component" value="Chromosome"/>
</dbReference>
<dbReference type="PANTHER" id="PTHR43471:SF12">
    <property type="entry name" value="HYPOTHETICAL MEMBRANE PROTEIN, CONSERVED"/>
    <property type="match status" value="1"/>
</dbReference>
<name>A0A4Y5SHX8_9EURY</name>
<dbReference type="GeneID" id="40473556"/>
<protein>
    <submittedName>
        <fullName evidence="2">ABC transporter permease</fullName>
    </submittedName>
</protein>
<feature type="transmembrane region" description="Helical" evidence="1">
    <location>
        <begin position="173"/>
        <end position="191"/>
    </location>
</feature>